<keyword evidence="3" id="KW-0597">Phosphoprotein</keyword>
<evidence type="ECO:0000313" key="8">
    <source>
        <dbReference type="EnsemblPlants" id="OBART04G04570.1"/>
    </source>
</evidence>
<reference evidence="8" key="2">
    <citation type="submission" date="2015-03" db="UniProtKB">
        <authorList>
            <consortium name="EnsemblPlants"/>
        </authorList>
    </citation>
    <scope>IDENTIFICATION</scope>
</reference>
<dbReference type="Pfam" id="PF00069">
    <property type="entry name" value="Pkinase"/>
    <property type="match status" value="1"/>
</dbReference>
<comment type="catalytic activity">
    <reaction evidence="6">
        <text>[DNA-directed RNA polymerase] + ATP = phospho-[DNA-directed RNA polymerase] + ADP + H(+)</text>
        <dbReference type="Rhea" id="RHEA:10216"/>
        <dbReference type="Rhea" id="RHEA-COMP:11321"/>
        <dbReference type="Rhea" id="RHEA-COMP:11322"/>
        <dbReference type="ChEBI" id="CHEBI:15378"/>
        <dbReference type="ChEBI" id="CHEBI:30616"/>
        <dbReference type="ChEBI" id="CHEBI:43176"/>
        <dbReference type="ChEBI" id="CHEBI:68546"/>
        <dbReference type="ChEBI" id="CHEBI:456216"/>
        <dbReference type="EC" id="2.7.11.23"/>
    </reaction>
</comment>
<dbReference type="eggNOG" id="KOG0600">
    <property type="taxonomic scope" value="Eukaryota"/>
</dbReference>
<dbReference type="GO" id="GO:0005524">
    <property type="term" value="F:ATP binding"/>
    <property type="evidence" value="ECO:0007669"/>
    <property type="project" value="UniProtKB-KW"/>
</dbReference>
<name>A0A0D3FT59_9ORYZ</name>
<organism evidence="8">
    <name type="scientific">Oryza barthii</name>
    <dbReference type="NCBI Taxonomy" id="65489"/>
    <lineage>
        <taxon>Eukaryota</taxon>
        <taxon>Viridiplantae</taxon>
        <taxon>Streptophyta</taxon>
        <taxon>Embryophyta</taxon>
        <taxon>Tracheophyta</taxon>
        <taxon>Spermatophyta</taxon>
        <taxon>Magnoliopsida</taxon>
        <taxon>Liliopsida</taxon>
        <taxon>Poales</taxon>
        <taxon>Poaceae</taxon>
        <taxon>BOP clade</taxon>
        <taxon>Oryzoideae</taxon>
        <taxon>Oryzeae</taxon>
        <taxon>Oryzinae</taxon>
        <taxon>Oryza</taxon>
    </lineage>
</organism>
<evidence type="ECO:0000313" key="9">
    <source>
        <dbReference type="Proteomes" id="UP000026960"/>
    </source>
</evidence>
<dbReference type="InterPro" id="IPR000719">
    <property type="entry name" value="Prot_kinase_dom"/>
</dbReference>
<evidence type="ECO:0000256" key="2">
    <source>
        <dbReference type="ARBA" id="ARBA00012409"/>
    </source>
</evidence>
<dbReference type="GO" id="GO:0032968">
    <property type="term" value="P:positive regulation of transcription elongation by RNA polymerase II"/>
    <property type="evidence" value="ECO:0007669"/>
    <property type="project" value="TreeGrafter"/>
</dbReference>
<keyword evidence="5" id="KW-0067">ATP-binding</keyword>
<proteinExistence type="inferred from homology"/>
<evidence type="ECO:0000256" key="6">
    <source>
        <dbReference type="ARBA" id="ARBA00049280"/>
    </source>
</evidence>
<reference evidence="8" key="1">
    <citation type="journal article" date="2009" name="Rice">
        <title>De Novo Next Generation Sequencing of Plant Genomes.</title>
        <authorList>
            <person name="Rounsley S."/>
            <person name="Marri P.R."/>
            <person name="Yu Y."/>
            <person name="He R."/>
            <person name="Sisneros N."/>
            <person name="Goicoechea J.L."/>
            <person name="Lee S.J."/>
            <person name="Angelova A."/>
            <person name="Kudrna D."/>
            <person name="Luo M."/>
            <person name="Affourtit J."/>
            <person name="Desany B."/>
            <person name="Knight J."/>
            <person name="Niazi F."/>
            <person name="Egholm M."/>
            <person name="Wing R.A."/>
        </authorList>
    </citation>
    <scope>NUCLEOTIDE SEQUENCE [LARGE SCALE GENOMIC DNA]</scope>
    <source>
        <strain evidence="8">cv. IRGC 105608</strain>
    </source>
</reference>
<accession>A0A0D3FT59</accession>
<dbReference type="PROSITE" id="PS50011">
    <property type="entry name" value="PROTEIN_KINASE_DOM"/>
    <property type="match status" value="1"/>
</dbReference>
<dbReference type="PANTHER" id="PTHR24056">
    <property type="entry name" value="CELL DIVISION PROTEIN KINASE"/>
    <property type="match status" value="1"/>
</dbReference>
<evidence type="ECO:0000256" key="5">
    <source>
        <dbReference type="ARBA" id="ARBA00022840"/>
    </source>
</evidence>
<dbReference type="InterPro" id="IPR050108">
    <property type="entry name" value="CDK"/>
</dbReference>
<dbReference type="HOGENOM" id="CLU_1498526_0_0_1"/>
<dbReference type="InterPro" id="IPR011009">
    <property type="entry name" value="Kinase-like_dom_sf"/>
</dbReference>
<protein>
    <recommendedName>
        <fullName evidence="2">[RNA-polymerase]-subunit kinase</fullName>
        <ecNumber evidence="2">2.7.11.23</ecNumber>
    </recommendedName>
</protein>
<dbReference type="InterPro" id="IPR008271">
    <property type="entry name" value="Ser/Thr_kinase_AS"/>
</dbReference>
<dbReference type="Gene3D" id="1.10.510.10">
    <property type="entry name" value="Transferase(Phosphotransferase) domain 1"/>
    <property type="match status" value="1"/>
</dbReference>
<dbReference type="PROSITE" id="PS00108">
    <property type="entry name" value="PROTEIN_KINASE_ST"/>
    <property type="match status" value="1"/>
</dbReference>
<dbReference type="PANTHER" id="PTHR24056:SF481">
    <property type="entry name" value="OS02G0559300 PROTEIN"/>
    <property type="match status" value="1"/>
</dbReference>
<evidence type="ECO:0000256" key="3">
    <source>
        <dbReference type="ARBA" id="ARBA00022553"/>
    </source>
</evidence>
<dbReference type="STRING" id="65489.A0A0D3FT59"/>
<dbReference type="PaxDb" id="65489-OBART04G04570.1"/>
<comment type="similarity">
    <text evidence="1">Belongs to the protein kinase superfamily. CMGC Ser/Thr protein kinase family. CDC2/CDKX subfamily.</text>
</comment>
<dbReference type="GO" id="GO:0000307">
    <property type="term" value="C:cyclin-dependent protein kinase holoenzyme complex"/>
    <property type="evidence" value="ECO:0007669"/>
    <property type="project" value="TreeGrafter"/>
</dbReference>
<dbReference type="EnsemblPlants" id="OBART04G04570.1">
    <property type="protein sequence ID" value="OBART04G04570.1"/>
    <property type="gene ID" value="OBART04G04570"/>
</dbReference>
<dbReference type="GO" id="GO:0008353">
    <property type="term" value="F:RNA polymerase II CTD heptapeptide repeat kinase activity"/>
    <property type="evidence" value="ECO:0007669"/>
    <property type="project" value="UniProtKB-EC"/>
</dbReference>
<evidence type="ECO:0000256" key="4">
    <source>
        <dbReference type="ARBA" id="ARBA00022741"/>
    </source>
</evidence>
<feature type="domain" description="Protein kinase" evidence="7">
    <location>
        <begin position="1"/>
        <end position="180"/>
    </location>
</feature>
<dbReference type="SUPFAM" id="SSF56112">
    <property type="entry name" value="Protein kinase-like (PK-like)"/>
    <property type="match status" value="1"/>
</dbReference>
<dbReference type="Proteomes" id="UP000026960">
    <property type="component" value="Chromosome 4"/>
</dbReference>
<dbReference type="EC" id="2.7.11.23" evidence="2"/>
<evidence type="ECO:0000259" key="7">
    <source>
        <dbReference type="PROSITE" id="PS50011"/>
    </source>
</evidence>
<keyword evidence="4" id="KW-0547">Nucleotide-binding</keyword>
<dbReference type="AlphaFoldDB" id="A0A0D3FT59"/>
<keyword evidence="9" id="KW-1185">Reference proteome</keyword>
<dbReference type="Gramene" id="OBART04G04570.1">
    <property type="protein sequence ID" value="OBART04G04570.1"/>
    <property type="gene ID" value="OBART04G04570"/>
</dbReference>
<evidence type="ECO:0000256" key="1">
    <source>
        <dbReference type="ARBA" id="ARBA00006485"/>
    </source>
</evidence>
<dbReference type="GO" id="GO:0005634">
    <property type="term" value="C:nucleus"/>
    <property type="evidence" value="ECO:0007669"/>
    <property type="project" value="TreeGrafter"/>
</dbReference>
<sequence length="180" mass="20032">MAQILVGLRSCHERDVLHRDIKGANLLTDGDGHAQDRRLRPRHLLRRRKAAAAHQPHCHALVPPTELLLGATEYGVAIDLCSTGCMPASSPSFSPASPSCILAQPNQDRAAAQDLQAYWVKAKLPDVTLFKPQWPYRRKIAETFRDFSPPALDLLDTLLAIEPSDRATGAPRHRRRSPRQ</sequence>